<dbReference type="Pfam" id="PF00144">
    <property type="entry name" value="Beta-lactamase"/>
    <property type="match status" value="1"/>
</dbReference>
<dbReference type="SUPFAM" id="SSF56601">
    <property type="entry name" value="beta-lactamase/transpeptidase-like"/>
    <property type="match status" value="1"/>
</dbReference>
<dbReference type="InterPro" id="IPR001466">
    <property type="entry name" value="Beta-lactam-related"/>
</dbReference>
<organism evidence="4 5">
    <name type="scientific">Paenibacillus elgii</name>
    <dbReference type="NCBI Taxonomy" id="189691"/>
    <lineage>
        <taxon>Bacteria</taxon>
        <taxon>Bacillati</taxon>
        <taxon>Bacillota</taxon>
        <taxon>Bacilli</taxon>
        <taxon>Bacillales</taxon>
        <taxon>Paenibacillaceae</taxon>
        <taxon>Paenibacillus</taxon>
    </lineage>
</organism>
<dbReference type="InterPro" id="IPR012338">
    <property type="entry name" value="Beta-lactam/transpept-like"/>
</dbReference>
<evidence type="ECO:0000313" key="5">
    <source>
        <dbReference type="Proteomes" id="UP000076563"/>
    </source>
</evidence>
<evidence type="ECO:0000256" key="1">
    <source>
        <dbReference type="SAM" id="Phobius"/>
    </source>
</evidence>
<dbReference type="InterPro" id="IPR050491">
    <property type="entry name" value="AmpC-like"/>
</dbReference>
<keyword evidence="1" id="KW-1133">Transmembrane helix</keyword>
<evidence type="ECO:0000256" key="2">
    <source>
        <dbReference type="SAM" id="SignalP"/>
    </source>
</evidence>
<comment type="caution">
    <text evidence="4">The sequence shown here is derived from an EMBL/GenBank/DDBJ whole genome shotgun (WGS) entry which is preliminary data.</text>
</comment>
<feature type="domain" description="Beta-lactamase-related" evidence="3">
    <location>
        <begin position="33"/>
        <end position="345"/>
    </location>
</feature>
<dbReference type="AlphaFoldDB" id="A0A163VIB7"/>
<dbReference type="PANTHER" id="PTHR46825">
    <property type="entry name" value="D-ALANYL-D-ALANINE-CARBOXYPEPTIDASE/ENDOPEPTIDASE AMPH"/>
    <property type="match status" value="1"/>
</dbReference>
<feature type="signal peptide" evidence="2">
    <location>
        <begin position="1"/>
        <end position="21"/>
    </location>
</feature>
<gene>
    <name evidence="4" type="ORF">AV654_28675</name>
</gene>
<evidence type="ECO:0000259" key="3">
    <source>
        <dbReference type="Pfam" id="PF00144"/>
    </source>
</evidence>
<keyword evidence="1" id="KW-0812">Transmembrane</keyword>
<feature type="transmembrane region" description="Helical" evidence="1">
    <location>
        <begin position="375"/>
        <end position="393"/>
    </location>
</feature>
<dbReference type="Proteomes" id="UP000076563">
    <property type="component" value="Unassembled WGS sequence"/>
</dbReference>
<evidence type="ECO:0000313" key="4">
    <source>
        <dbReference type="EMBL" id="KZE74920.1"/>
    </source>
</evidence>
<sequence length="483" mass="53023">MKKIIIGLIFFLLAAPSLSLAAEERDRDTARQIDALMNEALAKYHIPGASLAVVHHGQTVYQESWGTMSDGAAVTADTTFLIGSVSKPLTALAMMMLAEEGKLKLDEPIEAYLPWFTYQTDSGKSITVRHLLEQTSGIGAYDGMKVTDRQDRDREKGIAQAAAELSGVKLSHAPGEAYEYNSGNYLLLGAIVEAVSGQSFSAFMDTRIFSPLGMNHTSADYESAVSKGFVPGYRSWFGKPEKGDGLYDPSGAPYGYMSSSSGDLAKFIKFMLYGGELVSEQGLMQLRTPPESNRRYGLGWHFPRSGEKYPYHTGATPEYRSELFIMPEQHLGAVLLMNKYHELEAVAYLSIMEGIRSIMKGEKPQLAEMNANTQWVTLGVVILFAAVSVLGFIRLRRKTVINKPLWVCTGALSLIIAAALIPLFTYSMGISWRTVGLFLPDIAFLVQCLIAVLAVHGLAVLLFLAMKRKRQINETKSYVLGGP</sequence>
<keyword evidence="2" id="KW-0732">Signal</keyword>
<keyword evidence="1" id="KW-0472">Membrane</keyword>
<dbReference type="PANTHER" id="PTHR46825:SF9">
    <property type="entry name" value="BETA-LACTAMASE-RELATED DOMAIN-CONTAINING PROTEIN"/>
    <property type="match status" value="1"/>
</dbReference>
<feature type="transmembrane region" description="Helical" evidence="1">
    <location>
        <begin position="444"/>
        <end position="466"/>
    </location>
</feature>
<dbReference type="Gene3D" id="3.40.710.10">
    <property type="entry name" value="DD-peptidase/beta-lactamase superfamily"/>
    <property type="match status" value="1"/>
</dbReference>
<dbReference type="OrthoDB" id="846150at2"/>
<name>A0A163VIB7_9BACL</name>
<dbReference type="EMBL" id="LQRA01000075">
    <property type="protein sequence ID" value="KZE74920.1"/>
    <property type="molecule type" value="Genomic_DNA"/>
</dbReference>
<dbReference type="RefSeq" id="WP_063185419.1">
    <property type="nucleotide sequence ID" value="NZ_LQRA01000075.1"/>
</dbReference>
<feature type="transmembrane region" description="Helical" evidence="1">
    <location>
        <begin position="405"/>
        <end position="424"/>
    </location>
</feature>
<protein>
    <submittedName>
        <fullName evidence="4">Penicillin-binding protein</fullName>
    </submittedName>
</protein>
<proteinExistence type="predicted"/>
<accession>A0A163VIB7</accession>
<feature type="chain" id="PRO_5007846742" evidence="2">
    <location>
        <begin position="22"/>
        <end position="483"/>
    </location>
</feature>
<reference evidence="5" key="1">
    <citation type="submission" date="2016-01" db="EMBL/GenBank/DDBJ databases">
        <title>Draft genome of Chromobacterium sp. F49.</title>
        <authorList>
            <person name="Hong K.W."/>
        </authorList>
    </citation>
    <scope>NUCLEOTIDE SEQUENCE [LARGE SCALE GENOMIC DNA]</scope>
    <source>
        <strain evidence="5">M63</strain>
    </source>
</reference>
<keyword evidence="5" id="KW-1185">Reference proteome</keyword>